<dbReference type="HAMAP" id="MF_00378">
    <property type="entry name" value="Exonuc_7_L"/>
    <property type="match status" value="1"/>
</dbReference>
<dbReference type="RefSeq" id="WP_322520301.1">
    <property type="nucleotide sequence ID" value="NZ_CP140153.1"/>
</dbReference>
<dbReference type="Pfam" id="PF13742">
    <property type="entry name" value="tRNA_anti_2"/>
    <property type="match status" value="1"/>
</dbReference>
<evidence type="ECO:0000256" key="5">
    <source>
        <dbReference type="HAMAP-Rule" id="MF_00378"/>
    </source>
</evidence>
<dbReference type="EC" id="3.1.11.6" evidence="5"/>
<keyword evidence="2 5" id="KW-0540">Nuclease</keyword>
<dbReference type="Pfam" id="PF02601">
    <property type="entry name" value="Exonuc_VII_L"/>
    <property type="match status" value="1"/>
</dbReference>
<evidence type="ECO:0000256" key="2">
    <source>
        <dbReference type="ARBA" id="ARBA00022722"/>
    </source>
</evidence>
<accession>A0ABZ0YSX7</accession>
<evidence type="ECO:0000256" key="3">
    <source>
        <dbReference type="ARBA" id="ARBA00022801"/>
    </source>
</evidence>
<evidence type="ECO:0000256" key="6">
    <source>
        <dbReference type="RuleBase" id="RU004355"/>
    </source>
</evidence>
<evidence type="ECO:0000256" key="4">
    <source>
        <dbReference type="ARBA" id="ARBA00022839"/>
    </source>
</evidence>
<evidence type="ECO:0000256" key="1">
    <source>
        <dbReference type="ARBA" id="ARBA00022490"/>
    </source>
</evidence>
<keyword evidence="3 5" id="KW-0378">Hydrolase</keyword>
<comment type="catalytic activity">
    <reaction evidence="5 6">
        <text>Exonucleolytic cleavage in either 5'- to 3'- or 3'- to 5'-direction to yield nucleoside 5'-phosphates.</text>
        <dbReference type="EC" id="3.1.11.6"/>
    </reaction>
</comment>
<dbReference type="EMBL" id="CP140153">
    <property type="protein sequence ID" value="WQH15270.1"/>
    <property type="molecule type" value="Genomic_DNA"/>
</dbReference>
<feature type="domain" description="Exonuclease VII large subunit C-terminal" evidence="7">
    <location>
        <begin position="126"/>
        <end position="455"/>
    </location>
</feature>
<keyword evidence="10" id="KW-1185">Reference proteome</keyword>
<dbReference type="InterPro" id="IPR025824">
    <property type="entry name" value="OB-fold_nuc-bd_dom"/>
</dbReference>
<proteinExistence type="inferred from homology"/>
<dbReference type="PANTHER" id="PTHR30008">
    <property type="entry name" value="EXODEOXYRIBONUCLEASE 7 LARGE SUBUNIT"/>
    <property type="match status" value="1"/>
</dbReference>
<evidence type="ECO:0000259" key="8">
    <source>
        <dbReference type="Pfam" id="PF13742"/>
    </source>
</evidence>
<comment type="similarity">
    <text evidence="5 6">Belongs to the XseA family.</text>
</comment>
<comment type="subcellular location">
    <subcellularLocation>
        <location evidence="5 6">Cytoplasm</location>
    </subcellularLocation>
</comment>
<comment type="function">
    <text evidence="5">Bidirectionally degrades single-stranded DNA into large acid-insoluble oligonucleotides, which are then degraded further into small acid-soluble oligonucleotides.</text>
</comment>
<dbReference type="Proteomes" id="UP001327459">
    <property type="component" value="Chromosome"/>
</dbReference>
<sequence length="510" mass="56590">MSSPTGSTALSVTQINKQAGDLLGQVFGMVEVVGEISEHKRAASGHHYFALKDDRSQLRCAFFRGNAQRCAHPLREGEEVVATGRLGIYTERGAYQLIVQSIAPAGEGRLAAEFERLKQRLLTEGMFAPEHKRATPALPRHIAVISSDTGAAIHDVRVTLARRFPLARVTLFPVRVQGSESAGELREAVSQLTGDVFDVALIVRGGGSLSDLWSFNDETLVRALYDCPVPVISGVGHETDTTLCDLVADRRAATPTGAAELATPITTSDMRQQVRRWADLGRMRWQGRLQAESQRLDGLTRRLDRGGPVEQLRFGRYRLAALNSPLRHGIERRVAHGRERAHGLRRRLEGAHPRRRLEGLREQLVGPASRLHRSLAAVTAVERERITTFSRRLLVSRERLIPRWRARLDVARLDPRDFERRLNAERTRLAGLSRQLEALGPRQVQQRGYALIETRGERRGDGSGVLIKRAAEVERLGGATGRLPLTIRFVDGDVAVEWTRPPPSQSSSSA</sequence>
<protein>
    <recommendedName>
        <fullName evidence="5">Exodeoxyribonuclease 7 large subunit</fullName>
        <ecNumber evidence="5">3.1.11.6</ecNumber>
    </recommendedName>
    <alternativeName>
        <fullName evidence="5">Exodeoxyribonuclease VII large subunit</fullName>
        <shortName evidence="5">Exonuclease VII large subunit</shortName>
    </alternativeName>
</protein>
<dbReference type="InterPro" id="IPR020579">
    <property type="entry name" value="Exonuc_VII_lsu_C"/>
</dbReference>
<dbReference type="GO" id="GO:0008855">
    <property type="term" value="F:exodeoxyribonuclease VII activity"/>
    <property type="evidence" value="ECO:0007669"/>
    <property type="project" value="UniProtKB-EC"/>
</dbReference>
<keyword evidence="1 5" id="KW-0963">Cytoplasm</keyword>
<dbReference type="NCBIfam" id="TIGR00237">
    <property type="entry name" value="xseA"/>
    <property type="match status" value="1"/>
</dbReference>
<name>A0ABZ0YSX7_9GAMM</name>
<evidence type="ECO:0000313" key="9">
    <source>
        <dbReference type="EMBL" id="WQH15270.1"/>
    </source>
</evidence>
<dbReference type="InterPro" id="IPR003753">
    <property type="entry name" value="Exonuc_VII_L"/>
</dbReference>
<organism evidence="9 10">
    <name type="scientific">Guyparkeria halophila</name>
    <dbReference type="NCBI Taxonomy" id="47960"/>
    <lineage>
        <taxon>Bacteria</taxon>
        <taxon>Pseudomonadati</taxon>
        <taxon>Pseudomonadota</taxon>
        <taxon>Gammaproteobacteria</taxon>
        <taxon>Chromatiales</taxon>
        <taxon>Thioalkalibacteraceae</taxon>
        <taxon>Guyparkeria</taxon>
    </lineage>
</organism>
<feature type="domain" description="OB-fold nucleic acid binding" evidence="8">
    <location>
        <begin position="10"/>
        <end position="102"/>
    </location>
</feature>
<evidence type="ECO:0000259" key="7">
    <source>
        <dbReference type="Pfam" id="PF02601"/>
    </source>
</evidence>
<dbReference type="PANTHER" id="PTHR30008:SF0">
    <property type="entry name" value="EXODEOXYRIBONUCLEASE 7 LARGE SUBUNIT"/>
    <property type="match status" value="1"/>
</dbReference>
<keyword evidence="4 5" id="KW-0269">Exonuclease</keyword>
<reference evidence="9 10" key="1">
    <citation type="submission" date="2023-11" db="EMBL/GenBank/DDBJ databases">
        <title>MicrobeMod: A computational toolkit for identifying prokaryotic methylation and restriction-modification with nanopore sequencing.</title>
        <authorList>
            <person name="Crits-Christoph A."/>
            <person name="Kang S.C."/>
            <person name="Lee H."/>
            <person name="Ostrov N."/>
        </authorList>
    </citation>
    <scope>NUCLEOTIDE SEQUENCE [LARGE SCALE GENOMIC DNA]</scope>
    <source>
        <strain evidence="9 10">ATCC 49870</strain>
    </source>
</reference>
<gene>
    <name evidence="5 9" type="primary">xseA</name>
    <name evidence="9" type="ORF">SR882_05725</name>
</gene>
<evidence type="ECO:0000313" key="10">
    <source>
        <dbReference type="Proteomes" id="UP001327459"/>
    </source>
</evidence>
<comment type="subunit">
    <text evidence="5">Heterooligomer composed of large and small subunits.</text>
</comment>
<dbReference type="CDD" id="cd04489">
    <property type="entry name" value="ExoVII_LU_OBF"/>
    <property type="match status" value="1"/>
</dbReference>